<feature type="region of interest" description="Disordered" evidence="1">
    <location>
        <begin position="30"/>
        <end position="57"/>
    </location>
</feature>
<proteinExistence type="predicted"/>
<dbReference type="EMBL" id="AP012557">
    <property type="protein sequence ID" value="BAN09686.1"/>
    <property type="molecule type" value="Genomic_DNA"/>
</dbReference>
<protein>
    <submittedName>
        <fullName evidence="2">Truncated membrane protein</fullName>
    </submittedName>
</protein>
<reference evidence="2" key="2">
    <citation type="journal article" date="2013" name="Microbes Environ.">
        <title>Commonalities and Differences among Symbiosis Islands of Three Mesorhizobium loti Strains.</title>
        <authorList>
            <person name="Kasai-Maita H."/>
            <person name="Hirakawa H."/>
            <person name="Nakamura Y."/>
            <person name="Kaneko T."/>
            <person name="Miki K."/>
            <person name="Maruya J."/>
            <person name="Okazaki S."/>
            <person name="Tabata S."/>
            <person name="Saeki K."/>
            <person name="Sato S."/>
        </authorList>
    </citation>
    <scope>NUCLEOTIDE SEQUENCE</scope>
    <source>
        <strain evidence="2">NZP2037</strain>
    </source>
</reference>
<evidence type="ECO:0000313" key="2">
    <source>
        <dbReference type="EMBL" id="BAN09686.1"/>
    </source>
</evidence>
<organism evidence="2">
    <name type="scientific">Rhizobium loti</name>
    <name type="common">Mesorhizobium loti</name>
    <dbReference type="NCBI Taxonomy" id="381"/>
    <lineage>
        <taxon>Bacteria</taxon>
        <taxon>Pseudomonadati</taxon>
        <taxon>Pseudomonadota</taxon>
        <taxon>Alphaproteobacteria</taxon>
        <taxon>Hyphomicrobiales</taxon>
        <taxon>Phyllobacteriaceae</taxon>
        <taxon>Mesorhizobium</taxon>
    </lineage>
</organism>
<sequence>MLLSSHDARCFCPSQDDGTLKAMLAAVASQRGAVDRRPRSAGHSARQYPRTQPDLASNAPVQITRRSESKCVLDCQVFRGVQSEDVDAAPAAWDETFDIDRDDLERLLREADLQAMVRSHRMLL</sequence>
<reference evidence="2" key="1">
    <citation type="submission" date="2012-10" db="EMBL/GenBank/DDBJ databases">
        <authorList>
            <person name="Maita H."/>
            <person name="Sato S."/>
        </authorList>
    </citation>
    <scope>NUCLEOTIDE SEQUENCE</scope>
    <source>
        <strain evidence="2">NZP2037</strain>
    </source>
</reference>
<name>M5B2J7_RHILI</name>
<accession>M5B2J7</accession>
<evidence type="ECO:0000256" key="1">
    <source>
        <dbReference type="SAM" id="MobiDB-lite"/>
    </source>
</evidence>
<dbReference type="AlphaFoldDB" id="M5B2J7"/>